<organism evidence="6 7">
    <name type="scientific">Buddleja alternifolia</name>
    <dbReference type="NCBI Taxonomy" id="168488"/>
    <lineage>
        <taxon>Eukaryota</taxon>
        <taxon>Viridiplantae</taxon>
        <taxon>Streptophyta</taxon>
        <taxon>Embryophyta</taxon>
        <taxon>Tracheophyta</taxon>
        <taxon>Spermatophyta</taxon>
        <taxon>Magnoliopsida</taxon>
        <taxon>eudicotyledons</taxon>
        <taxon>Gunneridae</taxon>
        <taxon>Pentapetalae</taxon>
        <taxon>asterids</taxon>
        <taxon>lamiids</taxon>
        <taxon>Lamiales</taxon>
        <taxon>Scrophulariaceae</taxon>
        <taxon>Buddlejeae</taxon>
        <taxon>Buddleja</taxon>
    </lineage>
</organism>
<dbReference type="Gene3D" id="3.30.70.330">
    <property type="match status" value="3"/>
</dbReference>
<feature type="domain" description="RRM" evidence="5">
    <location>
        <begin position="273"/>
        <end position="361"/>
    </location>
</feature>
<dbReference type="PANTHER" id="PTHR48025">
    <property type="entry name" value="OS02G0815200 PROTEIN"/>
    <property type="match status" value="1"/>
</dbReference>
<keyword evidence="1 2" id="KW-0694">RNA-binding</keyword>
<dbReference type="SUPFAM" id="SSF56112">
    <property type="entry name" value="Protein kinase-like (PK-like)"/>
    <property type="match status" value="1"/>
</dbReference>
<dbReference type="GO" id="GO:0003729">
    <property type="term" value="F:mRNA binding"/>
    <property type="evidence" value="ECO:0007669"/>
    <property type="project" value="TreeGrafter"/>
</dbReference>
<evidence type="ECO:0000313" key="6">
    <source>
        <dbReference type="EMBL" id="KAG8383035.1"/>
    </source>
</evidence>
<feature type="compositionally biased region" description="Basic and acidic residues" evidence="3">
    <location>
        <begin position="522"/>
        <end position="538"/>
    </location>
</feature>
<dbReference type="GO" id="GO:0004672">
    <property type="term" value="F:protein kinase activity"/>
    <property type="evidence" value="ECO:0007669"/>
    <property type="project" value="InterPro"/>
</dbReference>
<dbReference type="InterPro" id="IPR001245">
    <property type="entry name" value="Ser-Thr/Tyr_kinase_cat_dom"/>
</dbReference>
<dbReference type="EMBL" id="WHWC01000005">
    <property type="protein sequence ID" value="KAG8383035.1"/>
    <property type="molecule type" value="Genomic_DNA"/>
</dbReference>
<evidence type="ECO:0000256" key="3">
    <source>
        <dbReference type="SAM" id="MobiDB-lite"/>
    </source>
</evidence>
<evidence type="ECO:0000256" key="2">
    <source>
        <dbReference type="PROSITE-ProRule" id="PRU00176"/>
    </source>
</evidence>
<dbReference type="InterPro" id="IPR000719">
    <property type="entry name" value="Prot_kinase_dom"/>
</dbReference>
<feature type="domain" description="Protein kinase" evidence="4">
    <location>
        <begin position="1"/>
        <end position="202"/>
    </location>
</feature>
<dbReference type="SMART" id="SM00360">
    <property type="entry name" value="RRM"/>
    <property type="match status" value="2"/>
</dbReference>
<sequence length="672" mass="75257">MMAEDLGVEAKEAAVREVAKLLPLPELLQSIASIKADYIARQQASNILLDEKFVAKVSDFGLAKPEDRSKLESHVSTNVKGTFVYFDPYHFSTHKLTRKSDTYVFGVVMLEVLKRSGRPTMDQKVGEDECSLIKWAWNIINKREVDQILDSSLIGDISPNNLGVFVLVDERCCMMDPKKRPTMAQVVLQLDVALEQESREFVIPNQKISSSVSNLLWSLQRSVSDFEYDSDEGKKDVESEEGVKDVDRNEWKKNMDGRSLEDEDSAVEPAEEARLSVGNLPYQVDNEELGEVFDVAGLVQTAEEEENDMDGGSFEDEDSAVGPAEEARLFVGNLPYQVDNVVLGEVFDVAGRQLNVKKATPKVRIPRPCDASFWSYVGNLPWVVDGDRLKEFFSQHWRVLDASVAYDRGQSCGFGFVSMSTVSELNNVINALDRQVLDCKLVPLSQSFLLLRHRSRELSIYSYNFIHHCNDEKGERIQKSLSKNCPLGALTALLSSDTVHIETKPKARDCPLSISDFEYDSDEGKKDVESDEGVKDVASDEGENDMDCGSFSDEDSAVEPAEEARLFVGNLPYQVDHEELGEVFDEAGLATPKVRIPRPCVASFWAYVGNLPWEVDGARLKEFFSQHWRILDASVAYDRGLSRGFGFVSMSTVSELNNAVNALDRQFLDSDF</sequence>
<dbReference type="GO" id="GO:0009535">
    <property type="term" value="C:chloroplast thylakoid membrane"/>
    <property type="evidence" value="ECO:0007669"/>
    <property type="project" value="TreeGrafter"/>
</dbReference>
<evidence type="ECO:0000256" key="1">
    <source>
        <dbReference type="ARBA" id="ARBA00022884"/>
    </source>
</evidence>
<evidence type="ECO:0000259" key="4">
    <source>
        <dbReference type="PROSITE" id="PS50011"/>
    </source>
</evidence>
<feature type="domain" description="RRM" evidence="5">
    <location>
        <begin position="376"/>
        <end position="449"/>
    </location>
</feature>
<feature type="compositionally biased region" description="Basic and acidic residues" evidence="3">
    <location>
        <begin position="231"/>
        <end position="260"/>
    </location>
</feature>
<dbReference type="InterPro" id="IPR011009">
    <property type="entry name" value="Kinase-like_dom_sf"/>
</dbReference>
<feature type="region of interest" description="Disordered" evidence="3">
    <location>
        <begin position="228"/>
        <end position="269"/>
    </location>
</feature>
<dbReference type="InterPro" id="IPR035979">
    <property type="entry name" value="RBD_domain_sf"/>
</dbReference>
<protein>
    <submittedName>
        <fullName evidence="6">Uncharacterized protein</fullName>
    </submittedName>
</protein>
<dbReference type="Gene3D" id="1.10.510.10">
    <property type="entry name" value="Transferase(Phosphotransferase) domain 1"/>
    <property type="match status" value="1"/>
</dbReference>
<feature type="region of interest" description="Disordered" evidence="3">
    <location>
        <begin position="520"/>
        <end position="547"/>
    </location>
</feature>
<dbReference type="AlphaFoldDB" id="A0AAV6XUV3"/>
<keyword evidence="7" id="KW-1185">Reference proteome</keyword>
<dbReference type="InterPro" id="IPR012677">
    <property type="entry name" value="Nucleotide-bd_a/b_plait_sf"/>
</dbReference>
<name>A0AAV6XUV3_9LAMI</name>
<gene>
    <name evidence="6" type="ORF">BUALT_Bualt05G0142400</name>
</gene>
<dbReference type="SUPFAM" id="SSF54928">
    <property type="entry name" value="RNA-binding domain, RBD"/>
    <property type="match status" value="3"/>
</dbReference>
<comment type="caution">
    <text evidence="6">The sequence shown here is derived from an EMBL/GenBank/DDBJ whole genome shotgun (WGS) entry which is preliminary data.</text>
</comment>
<dbReference type="InterPro" id="IPR000504">
    <property type="entry name" value="RRM_dom"/>
</dbReference>
<accession>A0AAV6XUV3</accession>
<reference evidence="6" key="1">
    <citation type="submission" date="2019-10" db="EMBL/GenBank/DDBJ databases">
        <authorList>
            <person name="Zhang R."/>
            <person name="Pan Y."/>
            <person name="Wang J."/>
            <person name="Ma R."/>
            <person name="Yu S."/>
        </authorList>
    </citation>
    <scope>NUCLEOTIDE SEQUENCE</scope>
    <source>
        <strain evidence="6">LA-IB0</strain>
        <tissue evidence="6">Leaf</tissue>
    </source>
</reference>
<dbReference type="GO" id="GO:0005524">
    <property type="term" value="F:ATP binding"/>
    <property type="evidence" value="ECO:0007669"/>
    <property type="project" value="InterPro"/>
</dbReference>
<dbReference type="Pfam" id="PF00076">
    <property type="entry name" value="RRM_1"/>
    <property type="match status" value="2"/>
</dbReference>
<dbReference type="Proteomes" id="UP000826271">
    <property type="component" value="Unassembled WGS sequence"/>
</dbReference>
<proteinExistence type="predicted"/>
<dbReference type="Pfam" id="PF07714">
    <property type="entry name" value="PK_Tyr_Ser-Thr"/>
    <property type="match status" value="1"/>
</dbReference>
<dbReference type="PANTHER" id="PTHR48025:SF3">
    <property type="entry name" value="31 KDA RIBONUCLEOPROTEIN, CHLOROPLASTIC-RELATED"/>
    <property type="match status" value="1"/>
</dbReference>
<dbReference type="InterPro" id="IPR050502">
    <property type="entry name" value="Euk_RNA-bind_prot"/>
</dbReference>
<dbReference type="PROSITE" id="PS50102">
    <property type="entry name" value="RRM"/>
    <property type="match status" value="3"/>
</dbReference>
<evidence type="ECO:0000313" key="7">
    <source>
        <dbReference type="Proteomes" id="UP000826271"/>
    </source>
</evidence>
<dbReference type="GO" id="GO:1901259">
    <property type="term" value="P:chloroplast rRNA processing"/>
    <property type="evidence" value="ECO:0007669"/>
    <property type="project" value="TreeGrafter"/>
</dbReference>
<evidence type="ECO:0000259" key="5">
    <source>
        <dbReference type="PROSITE" id="PS50102"/>
    </source>
</evidence>
<dbReference type="PROSITE" id="PS50011">
    <property type="entry name" value="PROTEIN_KINASE_DOM"/>
    <property type="match status" value="1"/>
</dbReference>
<feature type="domain" description="RRM" evidence="5">
    <location>
        <begin position="604"/>
        <end position="672"/>
    </location>
</feature>